<keyword evidence="3" id="KW-0813">Transport</keyword>
<evidence type="ECO:0000256" key="2">
    <source>
        <dbReference type="ARBA" id="ARBA00006432"/>
    </source>
</evidence>
<comment type="similarity">
    <text evidence="2">Belongs to the ATP-dependent AMP-binding enzyme family.</text>
</comment>
<dbReference type="GO" id="GO:0005524">
    <property type="term" value="F:ATP binding"/>
    <property type="evidence" value="ECO:0007669"/>
    <property type="project" value="UniProtKB-KW"/>
</dbReference>
<reference evidence="17 18" key="1">
    <citation type="submission" date="2019-09" db="EMBL/GenBank/DDBJ databases">
        <authorList>
            <person name="Kevbrin V."/>
            <person name="Grouzdev D.S."/>
        </authorList>
    </citation>
    <scope>NUCLEOTIDE SEQUENCE [LARGE SCALE GENOMIC DNA]</scope>
    <source>
        <strain evidence="17 18">G-192</strain>
    </source>
</reference>
<evidence type="ECO:0000256" key="9">
    <source>
        <dbReference type="ARBA" id="ARBA00022989"/>
    </source>
</evidence>
<evidence type="ECO:0000256" key="12">
    <source>
        <dbReference type="ARBA" id="ARBA00023140"/>
    </source>
</evidence>
<evidence type="ECO:0000259" key="15">
    <source>
        <dbReference type="Pfam" id="PF00501"/>
    </source>
</evidence>
<organism evidence="17 18">
    <name type="scientific">Alkalicaulis satelles</name>
    <dbReference type="NCBI Taxonomy" id="2609175"/>
    <lineage>
        <taxon>Bacteria</taxon>
        <taxon>Pseudomonadati</taxon>
        <taxon>Pseudomonadota</taxon>
        <taxon>Alphaproteobacteria</taxon>
        <taxon>Maricaulales</taxon>
        <taxon>Maricaulaceae</taxon>
        <taxon>Alkalicaulis</taxon>
    </lineage>
</organism>
<dbReference type="AlphaFoldDB" id="A0A5M6ZC13"/>
<evidence type="ECO:0000256" key="13">
    <source>
        <dbReference type="ARBA" id="ARBA00046271"/>
    </source>
</evidence>
<keyword evidence="8" id="KW-0067">ATP-binding</keyword>
<dbReference type="NCBIfam" id="NF006134">
    <property type="entry name" value="PRK08279.1"/>
    <property type="match status" value="1"/>
</dbReference>
<keyword evidence="9 14" id="KW-1133">Transmembrane helix</keyword>
<evidence type="ECO:0000256" key="1">
    <source>
        <dbReference type="ARBA" id="ARBA00004651"/>
    </source>
</evidence>
<keyword evidence="7" id="KW-0547">Nucleotide-binding</keyword>
<evidence type="ECO:0000313" key="17">
    <source>
        <dbReference type="EMBL" id="KAA5802252.1"/>
    </source>
</evidence>
<dbReference type="SUPFAM" id="SSF56801">
    <property type="entry name" value="Acetyl-CoA synthetase-like"/>
    <property type="match status" value="1"/>
</dbReference>
<keyword evidence="6 14" id="KW-0812">Transmembrane</keyword>
<evidence type="ECO:0000256" key="11">
    <source>
        <dbReference type="ARBA" id="ARBA00023136"/>
    </source>
</evidence>
<feature type="domain" description="AMP-dependent synthetase/ligase" evidence="15">
    <location>
        <begin position="49"/>
        <end position="397"/>
    </location>
</feature>
<dbReference type="RefSeq" id="WP_150023503.1">
    <property type="nucleotide sequence ID" value="NZ_VWOJ01000003.1"/>
</dbReference>
<evidence type="ECO:0000259" key="16">
    <source>
        <dbReference type="Pfam" id="PF13193"/>
    </source>
</evidence>
<dbReference type="GO" id="GO:0044539">
    <property type="term" value="P:long-chain fatty acid import into cell"/>
    <property type="evidence" value="ECO:0007669"/>
    <property type="project" value="TreeGrafter"/>
</dbReference>
<dbReference type="PANTHER" id="PTHR43107">
    <property type="entry name" value="LONG-CHAIN FATTY ACID TRANSPORT PROTEIN"/>
    <property type="match status" value="1"/>
</dbReference>
<dbReference type="InterPro" id="IPR000873">
    <property type="entry name" value="AMP-dep_synth/lig_dom"/>
</dbReference>
<dbReference type="InterPro" id="IPR045851">
    <property type="entry name" value="AMP-bd_C_sf"/>
</dbReference>
<evidence type="ECO:0000256" key="14">
    <source>
        <dbReference type="SAM" id="Phobius"/>
    </source>
</evidence>
<gene>
    <name evidence="17" type="ORF">F1654_10475</name>
</gene>
<feature type="domain" description="AMP-binding enzyme C-terminal" evidence="16">
    <location>
        <begin position="488"/>
        <end position="557"/>
    </location>
</feature>
<evidence type="ECO:0000313" key="18">
    <source>
        <dbReference type="Proteomes" id="UP000325122"/>
    </source>
</evidence>
<dbReference type="InterPro" id="IPR042099">
    <property type="entry name" value="ANL_N_sf"/>
</dbReference>
<dbReference type="EMBL" id="VWOJ01000003">
    <property type="protein sequence ID" value="KAA5802252.1"/>
    <property type="molecule type" value="Genomic_DNA"/>
</dbReference>
<name>A0A5M6ZC13_9PROT</name>
<keyword evidence="11 14" id="KW-0472">Membrane</keyword>
<evidence type="ECO:0000256" key="7">
    <source>
        <dbReference type="ARBA" id="ARBA00022741"/>
    </source>
</evidence>
<evidence type="ECO:0000256" key="8">
    <source>
        <dbReference type="ARBA" id="ARBA00022840"/>
    </source>
</evidence>
<dbReference type="GO" id="GO:0005886">
    <property type="term" value="C:plasma membrane"/>
    <property type="evidence" value="ECO:0007669"/>
    <property type="project" value="UniProtKB-SubCell"/>
</dbReference>
<dbReference type="Proteomes" id="UP000325122">
    <property type="component" value="Unassembled WGS sequence"/>
</dbReference>
<keyword evidence="18" id="KW-1185">Reference proteome</keyword>
<evidence type="ECO:0000256" key="6">
    <source>
        <dbReference type="ARBA" id="ARBA00022692"/>
    </source>
</evidence>
<comment type="subcellular location">
    <subcellularLocation>
        <location evidence="1">Cell membrane</location>
        <topology evidence="1">Multi-pass membrane protein</topology>
    </subcellularLocation>
    <subcellularLocation>
        <location evidence="13">Peroxisome membrane</location>
    </subcellularLocation>
</comment>
<comment type="caution">
    <text evidence="17">The sequence shown here is derived from an EMBL/GenBank/DDBJ whole genome shotgun (WGS) entry which is preliminary data.</text>
</comment>
<dbReference type="Gene3D" id="3.30.300.30">
    <property type="match status" value="1"/>
</dbReference>
<dbReference type="Pfam" id="PF00501">
    <property type="entry name" value="AMP-binding"/>
    <property type="match status" value="1"/>
</dbReference>
<evidence type="ECO:0000256" key="4">
    <source>
        <dbReference type="ARBA" id="ARBA00022475"/>
    </source>
</evidence>
<keyword evidence="12" id="KW-0576">Peroxisome</keyword>
<dbReference type="Gene3D" id="3.40.50.12780">
    <property type="entry name" value="N-terminal domain of ligase-like"/>
    <property type="match status" value="1"/>
</dbReference>
<dbReference type="InterPro" id="IPR025110">
    <property type="entry name" value="AMP-bd_C"/>
</dbReference>
<protein>
    <submittedName>
        <fullName evidence="17">Long-chain-acyl-CoA synthetase</fullName>
    </submittedName>
</protein>
<proteinExistence type="inferred from homology"/>
<keyword evidence="10" id="KW-0445">Lipid transport</keyword>
<dbReference type="FunFam" id="3.30.300.30:FF:000002">
    <property type="entry name" value="Long-chain fatty acid transport protein 1"/>
    <property type="match status" value="1"/>
</dbReference>
<evidence type="ECO:0000256" key="3">
    <source>
        <dbReference type="ARBA" id="ARBA00022448"/>
    </source>
</evidence>
<dbReference type="Pfam" id="PF13193">
    <property type="entry name" value="AMP-binding_C"/>
    <property type="match status" value="1"/>
</dbReference>
<keyword evidence="5" id="KW-0436">Ligase</keyword>
<dbReference type="PANTHER" id="PTHR43107:SF15">
    <property type="entry name" value="FATTY ACID TRANSPORT PROTEIN 3, ISOFORM A"/>
    <property type="match status" value="1"/>
</dbReference>
<keyword evidence="4" id="KW-1003">Cell membrane</keyword>
<feature type="transmembrane region" description="Helical" evidence="14">
    <location>
        <begin position="256"/>
        <end position="278"/>
    </location>
</feature>
<dbReference type="GO" id="GO:0005324">
    <property type="term" value="F:long-chain fatty acid transmembrane transporter activity"/>
    <property type="evidence" value="ECO:0007669"/>
    <property type="project" value="TreeGrafter"/>
</dbReference>
<sequence length="613" mass="67899">MAQHREETDMGLMTAISREWFYITELARLLGTLKSITPDSETLTPDLLEASVDAHAKRTAFLDEDNREISYRAFDAYANRIANWAVDTGLEPGDTVALYMGNRWEYVAVWYGLSKVGVLAALLNNQVQGQALSHGVTIAGAQHLIVEGALAEQYATAREALDGKITVWATDGAQSEIDGSKDFDAALDAVSDARPDRSRRAHLRAKDPCLKMYTSGTTGLPKAAIVAHTRALYYLQVFGVAAKARKTDRMMMVLPLYHATGGLCGVGAALSFGGAVIVRRKFSASRFWADAVETKATMFMYVGELCRFLVAADPAPEEKKHKIRVAIGNGLRPDVWPRFVERSGIPRILEFYGATEGNVGLLNLDSKPGAIGRVPPLLKKRFNIKLVRFDVEKEEPVRGPDGRCIPCKPGEVGEAIGEIRPDDARYRFDGYEDEEATKKKVLTGVFAEGDRYFRTGDLMKADKQGYYYFIDRIGDTYRWRSENVSTNEVAEVLGMHPNVVQANVYGVEVAGYPGRAGMAALIVSDGFDLQALRAHVHKELAAYARPLFIRLHKETPEMHTTGTFKLKKTDLVKEGWDPDKIADPVYFDDAEAGAYVELTAQIREEIESGKRRV</sequence>
<evidence type="ECO:0000256" key="10">
    <source>
        <dbReference type="ARBA" id="ARBA00023055"/>
    </source>
</evidence>
<dbReference type="FunFam" id="3.40.50.12780:FF:000019">
    <property type="entry name" value="Long-chain fatty acid transporter"/>
    <property type="match status" value="1"/>
</dbReference>
<evidence type="ECO:0000256" key="5">
    <source>
        <dbReference type="ARBA" id="ARBA00022598"/>
    </source>
</evidence>
<dbReference type="GO" id="GO:0004467">
    <property type="term" value="F:long-chain fatty acid-CoA ligase activity"/>
    <property type="evidence" value="ECO:0007669"/>
    <property type="project" value="TreeGrafter"/>
</dbReference>
<accession>A0A5M6ZC13</accession>